<sequence length="1778" mass="191262">MSVSGSSRGRTTSHSYEYEREGISRDTPMISSHGPGAPSSPPLQPSNSTEGGYPTINESISILDPRRFTPTLHASLVSEILSLRRDVDARDALITDLEVTLSDSKSDNEQLSQRLSSQGRDHRNVKRQLQQIEQSTVSALEELVKERDELKDTNRDLKSKLEDSNKRYKDREDDLQREFAELQRERSGWTGEQKRLERRAHVAEGRLRSVLDELVAHAGNGDVNVNGRHADSEDEDTRDSGLGNESDGMSVKSQSPSKKRQRKHSRNMSSASQRSLRAALNRFSTTSNASMKLANGLSLADELNLDNFDEEDEDYADLDLEEDEDEFTELELRELRAKRARESRMSSMMGWVDEKAKRILGITGEMPSRNSMISPIGHMTQEAQHHDNAPHESNGDTALPKDMVLPALRDDERGFSIDTGGSEHPIESIEEVSGEEGDSVRRHTKRDSRVLKEVARFETMVRSTPSPTFTIESVRPKRSVHEKRESARLDLLRNVDDSTSMQKTTDSEQERLEGEMKPVDVDGVDDGVDDGVCRTCGLPCNRPPVFEAPPVEEPQQELQNVPAPATNYVEASTQFSPPPSPKIGWIDEEKSTATDILELGMVADGEPTKAVAEENSASPTPTAEAEPQKPAPVMVSTAIQTLEEPLSPPATPKLSPPPSPTHAAIPEHEEQVEEPTDLQAVPLTPTRLPPLPPPKPEMVSMSTQTEVEEIAKERMPTEPTRLPPPVPTPMFVPAIAIHPPDGSRPTSLQSVVLPPGTKNVSCQTTFETVVPMMSVSMQTDPIRIDQRLARLPAHLLPSAISSQPPTPELAKSGGRVFGSVAAGKKPAAVYTSEDDAPPVPRIPDDLQTEDRYPGNNDNGPLARTVKGDIIRRPFRDSSLFAGFNGLDDESEARSDNELSEDDSPKRSQYQTPVAQGRGKVARALNFPTPVPEENEVLSRSHDESDFDETSYGTYPEASQPERPSFSASTRSSFERPNKVAKSMRSASGSITRQPSIRRSAMIHSGTNAHIRSRSPSIGSVASSSVATMTTTTTMAGASRPPPFPVPNRGSSRRVFSGGKSKSEGSQSPTPRSVTSSFAGRRAAPPRPLQRRDSLRKTRSAVHMTRPVGSSHQARSRSPPLSGGAHSPLDSPVELTPQVPPLPSNMASYQHSKFTHGSARRTARDARPSREQLRTTDHEVATHPPQGSAGVETPAGQASVVEAIAQTMVGEWMYKYVRRRKSFGVASSQAQAQAELAEVRGIEDGGAVSGVMSGSGGQRHKRWVWLSPYERAIMWSSKQPTSGNALLGKSGRKLTIQSVLDVKDDTPLPKGATGVPFNRSILILTPARALKFTATTSERHYLWLTALSFLSHSATGAPELANLPNLNLAINNLPSSAAAGSFPGAPPMPQIPDTHDDVSASPPPISRGPAPSLRRGGPIRDSVLLAKGKRPMPGSRQQQGTGTAPPPPISTADALISDAADAPTIPRFHTHAPERHGRKRSMTGPRIPPVNRGWGSYERSVTNPGPVPTTGYSGYSGYSGSSGPSYSATVRGGPGTPSPTTSNPPDKFIPWAVPTNASDCDAPPFLKAEEVGSSAPSASNTNALNMSAAGPPPSRRLNTSTSAKEYGTWHAPSSGRTSRSSRPGPLTLNGVHTLPSSFGGGSQPSSALASPSIAGFGGAGRSSEGSSNRSSMLPNNFFEALGPNPGTVRMEAFVEGRGTVSAGGGMWSGRGSEESGRFLGGPERGHGMNGYFGGKGKGTGIGVGTRRNGSQWSASGSDPRRVGGVYADEFEGSDPFRGF</sequence>
<feature type="compositionally biased region" description="Low complexity" evidence="2">
    <location>
        <begin position="1660"/>
        <end position="1670"/>
    </location>
</feature>
<protein>
    <recommendedName>
        <fullName evidence="3">Pleckstrin homology domain-containing protein</fullName>
    </recommendedName>
</protein>
<evidence type="ECO:0000259" key="3">
    <source>
        <dbReference type="Pfam" id="PF12814"/>
    </source>
</evidence>
<feature type="compositionally biased region" description="Low complexity" evidence="2">
    <location>
        <begin position="1013"/>
        <end position="1038"/>
    </location>
</feature>
<feature type="compositionally biased region" description="Pro residues" evidence="2">
    <location>
        <begin position="687"/>
        <end position="696"/>
    </location>
</feature>
<dbReference type="EMBL" id="ML975150">
    <property type="protein sequence ID" value="KAF1816391.1"/>
    <property type="molecule type" value="Genomic_DNA"/>
</dbReference>
<feature type="compositionally biased region" description="Acidic residues" evidence="2">
    <location>
        <begin position="428"/>
        <end position="437"/>
    </location>
</feature>
<dbReference type="GO" id="GO:0005543">
    <property type="term" value="F:phospholipid binding"/>
    <property type="evidence" value="ECO:0007669"/>
    <property type="project" value="InterPro"/>
</dbReference>
<feature type="compositionally biased region" description="Basic residues" evidence="2">
    <location>
        <begin position="257"/>
        <end position="266"/>
    </location>
</feature>
<feature type="compositionally biased region" description="Low complexity" evidence="2">
    <location>
        <begin position="1611"/>
        <end position="1624"/>
    </location>
</feature>
<dbReference type="GO" id="GO:0015631">
    <property type="term" value="F:tubulin binding"/>
    <property type="evidence" value="ECO:0007669"/>
    <property type="project" value="TreeGrafter"/>
</dbReference>
<dbReference type="GO" id="GO:0000226">
    <property type="term" value="P:microtubule cytoskeleton organization"/>
    <property type="evidence" value="ECO:0007669"/>
    <property type="project" value="TreeGrafter"/>
</dbReference>
<evidence type="ECO:0000256" key="2">
    <source>
        <dbReference type="SAM" id="MobiDB-lite"/>
    </source>
</evidence>
<feature type="compositionally biased region" description="Polar residues" evidence="2">
    <location>
        <begin position="1068"/>
        <end position="1077"/>
    </location>
</feature>
<dbReference type="GeneID" id="54414279"/>
<reference evidence="6" key="2">
    <citation type="submission" date="2020-04" db="EMBL/GenBank/DDBJ databases">
        <authorList>
            <consortium name="NCBI Genome Project"/>
        </authorList>
    </citation>
    <scope>NUCLEOTIDE SEQUENCE</scope>
    <source>
        <strain evidence="6">CBS 781.70</strain>
    </source>
</reference>
<feature type="region of interest" description="Disordered" evidence="2">
    <location>
        <begin position="1"/>
        <end position="57"/>
    </location>
</feature>
<feature type="region of interest" description="Disordered" evidence="2">
    <location>
        <begin position="414"/>
        <end position="446"/>
    </location>
</feature>
<organism evidence="4">
    <name type="scientific">Eremomyces bilateralis CBS 781.70</name>
    <dbReference type="NCBI Taxonomy" id="1392243"/>
    <lineage>
        <taxon>Eukaryota</taxon>
        <taxon>Fungi</taxon>
        <taxon>Dikarya</taxon>
        <taxon>Ascomycota</taxon>
        <taxon>Pezizomycotina</taxon>
        <taxon>Dothideomycetes</taxon>
        <taxon>Dothideomycetes incertae sedis</taxon>
        <taxon>Eremomycetales</taxon>
        <taxon>Eremomycetaceae</taxon>
        <taxon>Eremomyces</taxon>
    </lineage>
</organism>
<evidence type="ECO:0000313" key="5">
    <source>
        <dbReference type="Proteomes" id="UP000504638"/>
    </source>
</evidence>
<feature type="region of interest" description="Disordered" evidence="2">
    <location>
        <begin position="1738"/>
        <end position="1767"/>
    </location>
</feature>
<feature type="domain" description="Pleckstrin homology" evidence="3">
    <location>
        <begin position="1198"/>
        <end position="1352"/>
    </location>
</feature>
<evidence type="ECO:0000256" key="1">
    <source>
        <dbReference type="SAM" id="Coils"/>
    </source>
</evidence>
<feature type="region of interest" description="Disordered" evidence="2">
    <location>
        <begin position="1379"/>
        <end position="1452"/>
    </location>
</feature>
<feature type="region of interest" description="Disordered" evidence="2">
    <location>
        <begin position="101"/>
        <end position="124"/>
    </location>
</feature>
<proteinExistence type="predicted"/>
<feature type="region of interest" description="Disordered" evidence="2">
    <location>
        <begin position="1465"/>
        <end position="1554"/>
    </location>
</feature>
<feature type="compositionally biased region" description="Basic and acidic residues" evidence="2">
    <location>
        <begin position="842"/>
        <end position="852"/>
    </location>
</feature>
<feature type="compositionally biased region" description="Pro residues" evidence="2">
    <location>
        <begin position="646"/>
        <end position="660"/>
    </location>
</feature>
<feature type="region of interest" description="Disordered" evidence="2">
    <location>
        <begin position="828"/>
        <end position="864"/>
    </location>
</feature>
<feature type="coiled-coil region" evidence="1">
    <location>
        <begin position="140"/>
        <end position="199"/>
    </location>
</feature>
<keyword evidence="5" id="KW-1185">Reference proteome</keyword>
<gene>
    <name evidence="4 6" type="ORF">P152DRAFT_121653</name>
</gene>
<feature type="compositionally biased region" description="Polar residues" evidence="2">
    <location>
        <begin position="45"/>
        <end position="57"/>
    </location>
</feature>
<dbReference type="PANTHER" id="PTHR28190:SF2">
    <property type="entry name" value="MIGRATION PROTEIN, PUTATIVE (AFU_ORTHOLOGUE AFUA_2G07730)-RELATED"/>
    <property type="match status" value="1"/>
</dbReference>
<feature type="region of interest" description="Disordered" evidence="2">
    <location>
        <begin position="1568"/>
        <end position="1670"/>
    </location>
</feature>
<dbReference type="GO" id="GO:0005938">
    <property type="term" value="C:cell cortex"/>
    <property type="evidence" value="ECO:0007669"/>
    <property type="project" value="InterPro"/>
</dbReference>
<evidence type="ECO:0000313" key="6">
    <source>
        <dbReference type="RefSeq" id="XP_033538022.1"/>
    </source>
</evidence>
<feature type="compositionally biased region" description="Low complexity" evidence="2">
    <location>
        <begin position="1"/>
        <end position="15"/>
    </location>
</feature>
<dbReference type="InterPro" id="IPR024774">
    <property type="entry name" value="PH_dom-Mcp5-type"/>
</dbReference>
<dbReference type="PANTHER" id="PTHR28190">
    <property type="entry name" value="NUCLEAR MIGRATION PROTEIN NUM1"/>
    <property type="match status" value="1"/>
</dbReference>
<feature type="region of interest" description="Disordered" evidence="2">
    <location>
        <begin position="880"/>
        <end position="1194"/>
    </location>
</feature>
<dbReference type="GO" id="GO:0032065">
    <property type="term" value="P:maintenance of protein location in cell cortex"/>
    <property type="evidence" value="ECO:0007669"/>
    <property type="project" value="InterPro"/>
</dbReference>
<dbReference type="GO" id="GO:0005739">
    <property type="term" value="C:mitochondrion"/>
    <property type="evidence" value="ECO:0007669"/>
    <property type="project" value="TreeGrafter"/>
</dbReference>
<feature type="compositionally biased region" description="Polar residues" evidence="2">
    <location>
        <begin position="1746"/>
        <end position="1755"/>
    </location>
</feature>
<feature type="region of interest" description="Disordered" evidence="2">
    <location>
        <begin position="610"/>
        <end position="630"/>
    </location>
</feature>
<accession>A0A6G1GEQ9</accession>
<feature type="compositionally biased region" description="Low complexity" evidence="2">
    <location>
        <begin position="1510"/>
        <end position="1526"/>
    </location>
</feature>
<reference evidence="6" key="3">
    <citation type="submission" date="2025-04" db="UniProtKB">
        <authorList>
            <consortium name="RefSeq"/>
        </authorList>
    </citation>
    <scope>IDENTIFICATION</scope>
    <source>
        <strain evidence="6">CBS 781.70</strain>
    </source>
</reference>
<feature type="compositionally biased region" description="Polar residues" evidence="2">
    <location>
        <begin position="984"/>
        <end position="996"/>
    </location>
</feature>
<reference evidence="4 6" key="1">
    <citation type="submission" date="2020-01" db="EMBL/GenBank/DDBJ databases">
        <authorList>
            <consortium name="DOE Joint Genome Institute"/>
            <person name="Haridas S."/>
            <person name="Albert R."/>
            <person name="Binder M."/>
            <person name="Bloem J."/>
            <person name="Labutti K."/>
            <person name="Salamov A."/>
            <person name="Andreopoulos B."/>
            <person name="Baker S.E."/>
            <person name="Barry K."/>
            <person name="Bills G."/>
            <person name="Bluhm B.H."/>
            <person name="Cannon C."/>
            <person name="Castanera R."/>
            <person name="Culley D.E."/>
            <person name="Daum C."/>
            <person name="Ezra D."/>
            <person name="Gonzalez J.B."/>
            <person name="Henrissat B."/>
            <person name="Kuo A."/>
            <person name="Liang C."/>
            <person name="Lipzen A."/>
            <person name="Lutzoni F."/>
            <person name="Magnuson J."/>
            <person name="Mondo S."/>
            <person name="Nolan M."/>
            <person name="Ohm R."/>
            <person name="Pangilinan J."/>
            <person name="Park H.-J."/>
            <person name="Ramirez L."/>
            <person name="Alfaro M."/>
            <person name="Sun H."/>
            <person name="Tritt A."/>
            <person name="Yoshinaga Y."/>
            <person name="Zwiers L.-H."/>
            <person name="Turgeon B.G."/>
            <person name="Goodwin S.B."/>
            <person name="Spatafora J.W."/>
            <person name="Crous P.W."/>
            <person name="Grigoriev I.V."/>
        </authorList>
    </citation>
    <scope>NUCLEOTIDE SEQUENCE</scope>
    <source>
        <strain evidence="4 6">CBS 781.70</strain>
    </source>
</reference>
<keyword evidence="1" id="KW-0175">Coiled coil</keyword>
<dbReference type="Pfam" id="PF12814">
    <property type="entry name" value="Mcp5_PH"/>
    <property type="match status" value="1"/>
</dbReference>
<feature type="region of interest" description="Disordered" evidence="2">
    <location>
        <begin position="220"/>
        <end position="276"/>
    </location>
</feature>
<feature type="compositionally biased region" description="Basic and acidic residues" evidence="2">
    <location>
        <begin position="1161"/>
        <end position="1180"/>
    </location>
</feature>
<feature type="compositionally biased region" description="Low complexity" evidence="2">
    <location>
        <begin position="1056"/>
        <end position="1067"/>
    </location>
</feature>
<dbReference type="RefSeq" id="XP_033538022.1">
    <property type="nucleotide sequence ID" value="XM_033673709.1"/>
</dbReference>
<evidence type="ECO:0000313" key="4">
    <source>
        <dbReference type="EMBL" id="KAF1816391.1"/>
    </source>
</evidence>
<feature type="region of interest" description="Disordered" evidence="2">
    <location>
        <begin position="645"/>
        <end position="699"/>
    </location>
</feature>
<dbReference type="InterPro" id="IPR053005">
    <property type="entry name" value="Nuclear_Pos-Cytoskel_Interact"/>
</dbReference>
<feature type="compositionally biased region" description="Polar residues" evidence="2">
    <location>
        <begin position="109"/>
        <end position="118"/>
    </location>
</feature>
<dbReference type="Proteomes" id="UP000504638">
    <property type="component" value="Unplaced"/>
</dbReference>
<feature type="compositionally biased region" description="Polar residues" evidence="2">
    <location>
        <begin position="1573"/>
        <end position="1584"/>
    </location>
</feature>
<name>A0A6G1GEQ9_9PEZI</name>
<dbReference type="OrthoDB" id="2149224at2759"/>